<sequence>MDPSLGETVDCDPRVETREEQKKLFVRLLAHRHFHQGVTAIWPQQQAATSHGSQSVLRGESTKVLDGWQSPNERHLLATLTVTLQPLMRVSHVSGPCAGPASRPLDASDWRTSNAQTRSMPTLQHGDAPVQHTVALVRQDARDPKNDLPRRTSDPLLCRLVRRPTVLNPGFSTAPPICWFISFRTPRHADLRCTSLQQPDMLRAHLPCNDGTACHCRRALAILVPAWGRPSREPTTYAVLRATFSYERPAKIERRLRG</sequence>
<dbReference type="Proteomes" id="UP000652219">
    <property type="component" value="Unassembled WGS sequence"/>
</dbReference>
<reference evidence="1 2" key="1">
    <citation type="journal article" date="2020" name="Phytopathology">
        <title>Genome Sequence Resources of Colletotrichum truncatum, C. plurivorum, C. musicola, and C. sojae: Four Species Pathogenic to Soybean (Glycine max).</title>
        <authorList>
            <person name="Rogerio F."/>
            <person name="Boufleur T.R."/>
            <person name="Ciampi-Guillardi M."/>
            <person name="Sukno S.A."/>
            <person name="Thon M.R."/>
            <person name="Massola Junior N.S."/>
            <person name="Baroncelli R."/>
        </authorList>
    </citation>
    <scope>NUCLEOTIDE SEQUENCE [LARGE SCALE GENOMIC DNA]</scope>
    <source>
        <strain evidence="1 2">LFN0009</strain>
    </source>
</reference>
<accession>A0A8H6IWH4</accession>
<protein>
    <submittedName>
        <fullName evidence="1">Uncharacterized protein</fullName>
    </submittedName>
</protein>
<dbReference type="EMBL" id="WIGN01000283">
    <property type="protein sequence ID" value="KAF6802164.1"/>
    <property type="molecule type" value="Genomic_DNA"/>
</dbReference>
<comment type="caution">
    <text evidence="1">The sequence shown here is derived from an EMBL/GenBank/DDBJ whole genome shotgun (WGS) entry which is preliminary data.</text>
</comment>
<evidence type="ECO:0000313" key="2">
    <source>
        <dbReference type="Proteomes" id="UP000652219"/>
    </source>
</evidence>
<name>A0A8H6IWH4_9PEZI</name>
<keyword evidence="2" id="KW-1185">Reference proteome</keyword>
<organism evidence="1 2">
    <name type="scientific">Colletotrichum sojae</name>
    <dbReference type="NCBI Taxonomy" id="2175907"/>
    <lineage>
        <taxon>Eukaryota</taxon>
        <taxon>Fungi</taxon>
        <taxon>Dikarya</taxon>
        <taxon>Ascomycota</taxon>
        <taxon>Pezizomycotina</taxon>
        <taxon>Sordariomycetes</taxon>
        <taxon>Hypocreomycetidae</taxon>
        <taxon>Glomerellales</taxon>
        <taxon>Glomerellaceae</taxon>
        <taxon>Colletotrichum</taxon>
        <taxon>Colletotrichum orchidearum species complex</taxon>
    </lineage>
</organism>
<evidence type="ECO:0000313" key="1">
    <source>
        <dbReference type="EMBL" id="KAF6802164.1"/>
    </source>
</evidence>
<proteinExistence type="predicted"/>
<gene>
    <name evidence="1" type="ORF">CSOJ01_11781</name>
</gene>
<dbReference type="AlphaFoldDB" id="A0A8H6IWH4"/>